<name>A0A4Y2HUM8_ARAVE</name>
<dbReference type="GO" id="GO:0003676">
    <property type="term" value="F:nucleic acid binding"/>
    <property type="evidence" value="ECO:0007669"/>
    <property type="project" value="InterPro"/>
</dbReference>
<dbReference type="Gene3D" id="3.30.420.10">
    <property type="entry name" value="Ribonuclease H-like superfamily/Ribonuclease H"/>
    <property type="match status" value="1"/>
</dbReference>
<dbReference type="InterPro" id="IPR052709">
    <property type="entry name" value="Transposase-MT_Hybrid"/>
</dbReference>
<keyword evidence="2" id="KW-1185">Reference proteome</keyword>
<accession>A0A4Y2HUM8</accession>
<organism evidence="1 2">
    <name type="scientific">Araneus ventricosus</name>
    <name type="common">Orbweaver spider</name>
    <name type="synonym">Epeira ventricosa</name>
    <dbReference type="NCBI Taxonomy" id="182803"/>
    <lineage>
        <taxon>Eukaryota</taxon>
        <taxon>Metazoa</taxon>
        <taxon>Ecdysozoa</taxon>
        <taxon>Arthropoda</taxon>
        <taxon>Chelicerata</taxon>
        <taxon>Arachnida</taxon>
        <taxon>Araneae</taxon>
        <taxon>Araneomorphae</taxon>
        <taxon>Entelegynae</taxon>
        <taxon>Araneoidea</taxon>
        <taxon>Araneidae</taxon>
        <taxon>Araneus</taxon>
    </lineage>
</organism>
<dbReference type="Proteomes" id="UP000499080">
    <property type="component" value="Unassembled WGS sequence"/>
</dbReference>
<gene>
    <name evidence="1" type="ORF">AVEN_24377_1</name>
</gene>
<evidence type="ECO:0000313" key="1">
    <source>
        <dbReference type="EMBL" id="GBM68978.1"/>
    </source>
</evidence>
<sequence>MLKFWFTNPNSMLRRLRRAILTSGIALIHDNARLHSTVATQQLLERFKWYVSDHPAYSPDLATSDFHLFPELMNCLGGQSFQKPGGVVSPKISRILLEKGAVSPPTAWIKNSNLL</sequence>
<proteinExistence type="predicted"/>
<dbReference type="EMBL" id="BGPR01002170">
    <property type="protein sequence ID" value="GBM68978.1"/>
    <property type="molecule type" value="Genomic_DNA"/>
</dbReference>
<evidence type="ECO:0008006" key="3">
    <source>
        <dbReference type="Google" id="ProtNLM"/>
    </source>
</evidence>
<protein>
    <recommendedName>
        <fullName evidence="3">Histone-lysine N-methyltransferase SETMAR</fullName>
    </recommendedName>
</protein>
<evidence type="ECO:0000313" key="2">
    <source>
        <dbReference type="Proteomes" id="UP000499080"/>
    </source>
</evidence>
<dbReference type="PANTHER" id="PTHR46060:SF1">
    <property type="entry name" value="MARINER MOS1 TRANSPOSASE-LIKE PROTEIN"/>
    <property type="match status" value="1"/>
</dbReference>
<comment type="caution">
    <text evidence="1">The sequence shown here is derived from an EMBL/GenBank/DDBJ whole genome shotgun (WGS) entry which is preliminary data.</text>
</comment>
<dbReference type="InterPro" id="IPR036397">
    <property type="entry name" value="RNaseH_sf"/>
</dbReference>
<dbReference type="OrthoDB" id="10042427at2759"/>
<dbReference type="AlphaFoldDB" id="A0A4Y2HUM8"/>
<dbReference type="PANTHER" id="PTHR46060">
    <property type="entry name" value="MARINER MOS1 TRANSPOSASE-LIKE PROTEIN"/>
    <property type="match status" value="1"/>
</dbReference>
<reference evidence="1 2" key="1">
    <citation type="journal article" date="2019" name="Sci. Rep.">
        <title>Orb-weaving spider Araneus ventricosus genome elucidates the spidroin gene catalogue.</title>
        <authorList>
            <person name="Kono N."/>
            <person name="Nakamura H."/>
            <person name="Ohtoshi R."/>
            <person name="Moran D.A.P."/>
            <person name="Shinohara A."/>
            <person name="Yoshida Y."/>
            <person name="Fujiwara M."/>
            <person name="Mori M."/>
            <person name="Tomita M."/>
            <person name="Arakawa K."/>
        </authorList>
    </citation>
    <scope>NUCLEOTIDE SEQUENCE [LARGE SCALE GENOMIC DNA]</scope>
</reference>